<dbReference type="AlphaFoldDB" id="A0A5B7FIX7"/>
<dbReference type="EMBL" id="VSRR010007652">
    <property type="protein sequence ID" value="MPC47281.1"/>
    <property type="molecule type" value="Genomic_DNA"/>
</dbReference>
<evidence type="ECO:0000313" key="2">
    <source>
        <dbReference type="Proteomes" id="UP000324222"/>
    </source>
</evidence>
<comment type="caution">
    <text evidence="1">The sequence shown here is derived from an EMBL/GenBank/DDBJ whole genome shotgun (WGS) entry which is preliminary data.</text>
</comment>
<reference evidence="1 2" key="1">
    <citation type="submission" date="2019-05" db="EMBL/GenBank/DDBJ databases">
        <title>Another draft genome of Portunus trituberculatus and its Hox gene families provides insights of decapod evolution.</title>
        <authorList>
            <person name="Jeong J.-H."/>
            <person name="Song I."/>
            <person name="Kim S."/>
            <person name="Choi T."/>
            <person name="Kim D."/>
            <person name="Ryu S."/>
            <person name="Kim W."/>
        </authorList>
    </citation>
    <scope>NUCLEOTIDE SEQUENCE [LARGE SCALE GENOMIC DNA]</scope>
    <source>
        <tissue evidence="1">Muscle</tissue>
    </source>
</reference>
<dbReference type="Proteomes" id="UP000324222">
    <property type="component" value="Unassembled WGS sequence"/>
</dbReference>
<accession>A0A5B7FIX7</accession>
<protein>
    <submittedName>
        <fullName evidence="1">Uncharacterized protein</fullName>
    </submittedName>
</protein>
<evidence type="ECO:0000313" key="1">
    <source>
        <dbReference type="EMBL" id="MPC47281.1"/>
    </source>
</evidence>
<proteinExistence type="predicted"/>
<organism evidence="1 2">
    <name type="scientific">Portunus trituberculatus</name>
    <name type="common">Swimming crab</name>
    <name type="synonym">Neptunus trituberculatus</name>
    <dbReference type="NCBI Taxonomy" id="210409"/>
    <lineage>
        <taxon>Eukaryota</taxon>
        <taxon>Metazoa</taxon>
        <taxon>Ecdysozoa</taxon>
        <taxon>Arthropoda</taxon>
        <taxon>Crustacea</taxon>
        <taxon>Multicrustacea</taxon>
        <taxon>Malacostraca</taxon>
        <taxon>Eumalacostraca</taxon>
        <taxon>Eucarida</taxon>
        <taxon>Decapoda</taxon>
        <taxon>Pleocyemata</taxon>
        <taxon>Brachyura</taxon>
        <taxon>Eubrachyura</taxon>
        <taxon>Portunoidea</taxon>
        <taxon>Portunidae</taxon>
        <taxon>Portuninae</taxon>
        <taxon>Portunus</taxon>
    </lineage>
</organism>
<name>A0A5B7FIX7_PORTR</name>
<sequence length="62" mass="6967">MRAILIVYSLPCPVSSRLPSVPSRHRVSPPSAAHQRRVHSLRGTLTPGHQMSDLEFHIFILL</sequence>
<gene>
    <name evidence="1" type="ORF">E2C01_041023</name>
</gene>
<keyword evidence="2" id="KW-1185">Reference proteome</keyword>